<gene>
    <name evidence="1" type="ORF">METZ01_LOCUS50833</name>
</gene>
<reference evidence="1" key="1">
    <citation type="submission" date="2018-05" db="EMBL/GenBank/DDBJ databases">
        <authorList>
            <person name="Lanie J.A."/>
            <person name="Ng W.-L."/>
            <person name="Kazmierczak K.M."/>
            <person name="Andrzejewski T.M."/>
            <person name="Davidsen T.M."/>
            <person name="Wayne K.J."/>
            <person name="Tettelin H."/>
            <person name="Glass J.I."/>
            <person name="Rusch D."/>
            <person name="Podicherti R."/>
            <person name="Tsui H.-C.T."/>
            <person name="Winkler M.E."/>
        </authorList>
    </citation>
    <scope>NUCLEOTIDE SEQUENCE</scope>
</reference>
<sequence>MAVGTGVGSGTGMAVGTDVGPTTMVGIERVTSALSLALKVGVGSICVGAAPEQANSPTPINTTRKVANRMFAASITKP</sequence>
<dbReference type="EMBL" id="UINC01002559">
    <property type="protein sequence ID" value="SUZ97979.1"/>
    <property type="molecule type" value="Genomic_DNA"/>
</dbReference>
<evidence type="ECO:0000313" key="1">
    <source>
        <dbReference type="EMBL" id="SUZ97979.1"/>
    </source>
</evidence>
<accession>A0A381S3G8</accession>
<organism evidence="1">
    <name type="scientific">marine metagenome</name>
    <dbReference type="NCBI Taxonomy" id="408172"/>
    <lineage>
        <taxon>unclassified sequences</taxon>
        <taxon>metagenomes</taxon>
        <taxon>ecological metagenomes</taxon>
    </lineage>
</organism>
<protein>
    <submittedName>
        <fullName evidence="1">Uncharacterized protein</fullName>
    </submittedName>
</protein>
<proteinExistence type="predicted"/>
<name>A0A381S3G8_9ZZZZ</name>
<dbReference type="AlphaFoldDB" id="A0A381S3G8"/>